<dbReference type="SUPFAM" id="SSF160544">
    <property type="entry name" value="EscU C-terminal domain-like"/>
    <property type="match status" value="1"/>
</dbReference>
<dbReference type="EMBL" id="VUOA01000042">
    <property type="protein sequence ID" value="KAA2234813.1"/>
    <property type="molecule type" value="Genomic_DNA"/>
</dbReference>
<dbReference type="GO" id="GO:0009306">
    <property type="term" value="P:protein secretion"/>
    <property type="evidence" value="ECO:0007669"/>
    <property type="project" value="InterPro"/>
</dbReference>
<dbReference type="InterPro" id="IPR029025">
    <property type="entry name" value="T3SS_substrate_exporter_C"/>
</dbReference>
<dbReference type="PANTHER" id="PTHR30531:SF12">
    <property type="entry name" value="FLAGELLAR BIOSYNTHETIC PROTEIN FLHB"/>
    <property type="match status" value="1"/>
</dbReference>
<gene>
    <name evidence="13 15" type="primary">flhB</name>
    <name evidence="15" type="ORF">F0L46_22560</name>
</gene>
<accession>A0A5B2V5L3</accession>
<evidence type="ECO:0000256" key="9">
    <source>
        <dbReference type="ARBA" id="ARBA00022989"/>
    </source>
</evidence>
<dbReference type="Pfam" id="PF01312">
    <property type="entry name" value="Bac_export_2"/>
    <property type="match status" value="1"/>
</dbReference>
<evidence type="ECO:0000256" key="8">
    <source>
        <dbReference type="ARBA" id="ARBA00022927"/>
    </source>
</evidence>
<dbReference type="PANTHER" id="PTHR30531">
    <property type="entry name" value="FLAGELLAR BIOSYNTHETIC PROTEIN FLHB"/>
    <property type="match status" value="1"/>
</dbReference>
<keyword evidence="15" id="KW-0282">Flagellum</keyword>
<evidence type="ECO:0000256" key="11">
    <source>
        <dbReference type="ARBA" id="ARBA00023225"/>
    </source>
</evidence>
<dbReference type="FunFam" id="3.40.1690.10:FF:000001">
    <property type="entry name" value="Flagellar biosynthetic protein FlhB"/>
    <property type="match status" value="1"/>
</dbReference>
<comment type="function">
    <text evidence="12 13">Required for formation of the rod structure in the basal body of the flagellar apparatus. Together with FliI and FliH, may constitute the export apparatus of flagellin.</text>
</comment>
<feature type="transmembrane region" description="Helical" evidence="13">
    <location>
        <begin position="87"/>
        <end position="108"/>
    </location>
</feature>
<keyword evidence="7 13" id="KW-1005">Bacterial flagellum biogenesis</keyword>
<keyword evidence="9 13" id="KW-1133">Transmembrane helix</keyword>
<keyword evidence="6 13" id="KW-0812">Transmembrane</keyword>
<keyword evidence="10 13" id="KW-0472">Membrane</keyword>
<dbReference type="GO" id="GO:0044780">
    <property type="term" value="P:bacterial-type flagellum assembly"/>
    <property type="evidence" value="ECO:0007669"/>
    <property type="project" value="InterPro"/>
</dbReference>
<feature type="compositionally biased region" description="Acidic residues" evidence="14">
    <location>
        <begin position="1"/>
        <end position="12"/>
    </location>
</feature>
<evidence type="ECO:0000256" key="12">
    <source>
        <dbReference type="ARBA" id="ARBA00025078"/>
    </source>
</evidence>
<comment type="similarity">
    <text evidence="2 13">Belongs to the type III secretion exporter family.</text>
</comment>
<name>A0A5B2V5L3_9HYPH</name>
<keyword evidence="4 13" id="KW-0813">Transport</keyword>
<feature type="transmembrane region" description="Helical" evidence="13">
    <location>
        <begin position="188"/>
        <end position="213"/>
    </location>
</feature>
<keyword evidence="16" id="KW-1185">Reference proteome</keyword>
<evidence type="ECO:0000256" key="6">
    <source>
        <dbReference type="ARBA" id="ARBA00022692"/>
    </source>
</evidence>
<dbReference type="RefSeq" id="WP_149821870.1">
    <property type="nucleotide sequence ID" value="NZ_VUOA01000042.1"/>
</dbReference>
<evidence type="ECO:0000256" key="5">
    <source>
        <dbReference type="ARBA" id="ARBA00022475"/>
    </source>
</evidence>
<reference evidence="15 16" key="1">
    <citation type="submission" date="2019-09" db="EMBL/GenBank/DDBJ databases">
        <title>Salinarimonas rosea gen. nov., sp. nov., a new member of the a-2 subgroup of the Proteobacteria.</title>
        <authorList>
            <person name="Liu J."/>
        </authorList>
    </citation>
    <scope>NUCLEOTIDE SEQUENCE [LARGE SCALE GENOMIC DNA]</scope>
    <source>
        <strain evidence="15 16">BN140002</strain>
    </source>
</reference>
<evidence type="ECO:0000256" key="1">
    <source>
        <dbReference type="ARBA" id="ARBA00004651"/>
    </source>
</evidence>
<evidence type="ECO:0000256" key="4">
    <source>
        <dbReference type="ARBA" id="ARBA00022448"/>
    </source>
</evidence>
<dbReference type="Proteomes" id="UP000323142">
    <property type="component" value="Unassembled WGS sequence"/>
</dbReference>
<sequence>MAGEDVEDDDRTEEPSQRRLEQAIQRGDVAKSVEINTLFVLGGFALGLMILAGPLSRNLALDLRGFLMNAHQVPSDGAGMTAAFRHALGALFGALALPLGFAMLAGLAGTAIQHRLLWTFEPLTPKFERLSPMAGMKRIFGKEAIVQFVKGLAKIGIVGGVAASILWGERDRLDGMARLDPHALLATTLVLALKLLGGILAIFAFLALGDAIYQRIAWQARQRMTRRELKDEHKQEEGDPEIKGRRRQIARARLRKRMMAAVPKATVIVTNPTHYAVALRYESGMAAPVCVAKGVDALALRIRAVGAEHGVPVIENPPLARALHATVEVDAEIPVEHYKAVAEVIGYVMTLRRRAG</sequence>
<dbReference type="Gene3D" id="3.40.1690.10">
    <property type="entry name" value="secretion proteins EscU"/>
    <property type="match status" value="1"/>
</dbReference>
<evidence type="ECO:0000256" key="2">
    <source>
        <dbReference type="ARBA" id="ARBA00010690"/>
    </source>
</evidence>
<comment type="caution">
    <text evidence="15">The sequence shown here is derived from an EMBL/GenBank/DDBJ whole genome shotgun (WGS) entry which is preliminary data.</text>
</comment>
<proteinExistence type="inferred from homology"/>
<keyword evidence="11 13" id="KW-1006">Bacterial flagellum protein export</keyword>
<organism evidence="15 16">
    <name type="scientific">Salinarimonas soli</name>
    <dbReference type="NCBI Taxonomy" id="1638099"/>
    <lineage>
        <taxon>Bacteria</taxon>
        <taxon>Pseudomonadati</taxon>
        <taxon>Pseudomonadota</taxon>
        <taxon>Alphaproteobacteria</taxon>
        <taxon>Hyphomicrobiales</taxon>
        <taxon>Salinarimonadaceae</taxon>
        <taxon>Salinarimonas</taxon>
    </lineage>
</organism>
<dbReference type="InterPro" id="IPR006135">
    <property type="entry name" value="T3SS_substrate_exporter"/>
</dbReference>
<comment type="subcellular location">
    <subcellularLocation>
        <location evidence="1">Cell membrane</location>
        <topology evidence="1">Multi-pass membrane protein</topology>
    </subcellularLocation>
</comment>
<keyword evidence="8 13" id="KW-0653">Protein transport</keyword>
<keyword evidence="5 13" id="KW-1003">Cell membrane</keyword>
<dbReference type="PRINTS" id="PR00950">
    <property type="entry name" value="TYPE3IMSPROT"/>
</dbReference>
<keyword evidence="15" id="KW-0969">Cilium</keyword>
<dbReference type="OrthoDB" id="9807950at2"/>
<dbReference type="NCBIfam" id="TIGR00328">
    <property type="entry name" value="flhB"/>
    <property type="match status" value="1"/>
</dbReference>
<evidence type="ECO:0000256" key="3">
    <source>
        <dbReference type="ARBA" id="ARBA00021622"/>
    </source>
</evidence>
<feature type="region of interest" description="Disordered" evidence="14">
    <location>
        <begin position="1"/>
        <end position="20"/>
    </location>
</feature>
<dbReference type="GO" id="GO:0005886">
    <property type="term" value="C:plasma membrane"/>
    <property type="evidence" value="ECO:0007669"/>
    <property type="project" value="UniProtKB-SubCell"/>
</dbReference>
<keyword evidence="15" id="KW-0966">Cell projection</keyword>
<dbReference type="InterPro" id="IPR006136">
    <property type="entry name" value="FlhB"/>
</dbReference>
<protein>
    <recommendedName>
        <fullName evidence="3 13">Flagellar biosynthetic protein FlhB</fullName>
    </recommendedName>
</protein>
<feature type="transmembrane region" description="Helical" evidence="13">
    <location>
        <begin position="145"/>
        <end position="168"/>
    </location>
</feature>
<reference evidence="15 16" key="2">
    <citation type="submission" date="2019-09" db="EMBL/GenBank/DDBJ databases">
        <authorList>
            <person name="Jin C."/>
        </authorList>
    </citation>
    <scope>NUCLEOTIDE SEQUENCE [LARGE SCALE GENOMIC DNA]</scope>
    <source>
        <strain evidence="15 16">BN140002</strain>
    </source>
</reference>
<evidence type="ECO:0000256" key="13">
    <source>
        <dbReference type="RuleBase" id="RU364091"/>
    </source>
</evidence>
<evidence type="ECO:0000256" key="10">
    <source>
        <dbReference type="ARBA" id="ARBA00023136"/>
    </source>
</evidence>
<evidence type="ECO:0000256" key="14">
    <source>
        <dbReference type="SAM" id="MobiDB-lite"/>
    </source>
</evidence>
<dbReference type="Gene3D" id="6.10.250.2080">
    <property type="match status" value="1"/>
</dbReference>
<evidence type="ECO:0000256" key="7">
    <source>
        <dbReference type="ARBA" id="ARBA00022795"/>
    </source>
</evidence>
<feature type="transmembrane region" description="Helical" evidence="13">
    <location>
        <begin position="35"/>
        <end position="55"/>
    </location>
</feature>
<evidence type="ECO:0000313" key="15">
    <source>
        <dbReference type="EMBL" id="KAA2234813.1"/>
    </source>
</evidence>
<dbReference type="AlphaFoldDB" id="A0A5B2V5L3"/>
<evidence type="ECO:0000313" key="16">
    <source>
        <dbReference type="Proteomes" id="UP000323142"/>
    </source>
</evidence>